<dbReference type="AlphaFoldDB" id="A0A1E3UD08"/>
<sequence length="240" mass="26794">MIECRAVVTAAQTIALESYGKNTFEPEFFLNNNRAQILSAADVDGEINIVRFEDPVNKALVTYLSYTTKGKINVIYDISAASVYTILDDDISKGRIEQITKLYKDATSSTSTRQWEDAKQAFYANDKYSGLTAAELALLENTCKIPSANASKYKWKPCKYVDSNGNVQFLLSATLASDTQSTPLIYYNGSYYYWQGYEKPHTTSITDATAESAVAKLQSSTYTSETITSSVRDEWVRIIQ</sequence>
<comment type="caution">
    <text evidence="1">The sequence shown here is derived from an EMBL/GenBank/DDBJ whole genome shotgun (WGS) entry which is preliminary data.</text>
</comment>
<organism evidence="1 2">
    <name type="scientific">Eisenbergiella tayi</name>
    <dbReference type="NCBI Taxonomy" id="1432052"/>
    <lineage>
        <taxon>Bacteria</taxon>
        <taxon>Bacillati</taxon>
        <taxon>Bacillota</taxon>
        <taxon>Clostridia</taxon>
        <taxon>Lachnospirales</taxon>
        <taxon>Lachnospiraceae</taxon>
        <taxon>Eisenbergiella</taxon>
    </lineage>
</organism>
<dbReference type="OrthoDB" id="9920515at2"/>
<dbReference type="EMBL" id="MEHA01000019">
    <property type="protein sequence ID" value="ODR47797.1"/>
    <property type="molecule type" value="Genomic_DNA"/>
</dbReference>
<accession>A0A1E3UD08</accession>
<gene>
    <name evidence="1" type="ORF">BEI59_22550</name>
</gene>
<reference evidence="1 2" key="1">
    <citation type="submission" date="2016-08" db="EMBL/GenBank/DDBJ databases">
        <authorList>
            <person name="Seilhamer J.J."/>
        </authorList>
    </citation>
    <scope>NUCLEOTIDE SEQUENCE [LARGE SCALE GENOMIC DNA]</scope>
    <source>
        <strain evidence="1 2">NML150140-1</strain>
    </source>
</reference>
<proteinExistence type="predicted"/>
<dbReference type="RefSeq" id="WP_069431931.1">
    <property type="nucleotide sequence ID" value="NZ_MEHA01000019.1"/>
</dbReference>
<dbReference type="Proteomes" id="UP000094271">
    <property type="component" value="Unassembled WGS sequence"/>
</dbReference>
<evidence type="ECO:0000313" key="1">
    <source>
        <dbReference type="EMBL" id="ODR47797.1"/>
    </source>
</evidence>
<protein>
    <submittedName>
        <fullName evidence="1">Uncharacterized protein</fullName>
    </submittedName>
</protein>
<name>A0A1E3UD08_9FIRM</name>
<evidence type="ECO:0000313" key="2">
    <source>
        <dbReference type="Proteomes" id="UP000094271"/>
    </source>
</evidence>